<dbReference type="EMBL" id="CP043473">
    <property type="protein sequence ID" value="QEL55439.1"/>
    <property type="molecule type" value="Genomic_DNA"/>
</dbReference>
<dbReference type="Proteomes" id="UP000322079">
    <property type="component" value="Chromosome"/>
</dbReference>
<protein>
    <submittedName>
        <fullName evidence="1">Uncharacterized protein</fullName>
    </submittedName>
</protein>
<dbReference type="RefSeq" id="WP_149295803.1">
    <property type="nucleotide sequence ID" value="NZ_CP043473.1"/>
</dbReference>
<accession>A0A5C1DHM2</accession>
<evidence type="ECO:0000313" key="2">
    <source>
        <dbReference type="Proteomes" id="UP000322079"/>
    </source>
</evidence>
<organism evidence="1 2">
    <name type="scientific">Chromobacterium paludis</name>
    <dbReference type="NCBI Taxonomy" id="2605945"/>
    <lineage>
        <taxon>Bacteria</taxon>
        <taxon>Pseudomonadati</taxon>
        <taxon>Pseudomonadota</taxon>
        <taxon>Betaproteobacteria</taxon>
        <taxon>Neisseriales</taxon>
        <taxon>Chromobacteriaceae</taxon>
        <taxon>Chromobacterium</taxon>
    </lineage>
</organism>
<keyword evidence="2" id="KW-1185">Reference proteome</keyword>
<gene>
    <name evidence="1" type="ORF">FYK34_07600</name>
</gene>
<dbReference type="AlphaFoldDB" id="A0A5C1DHM2"/>
<sequence>MHPRYFRTRTACNQEQITSILKTNNATLVDTYKSSELVYKAAQNYKLNPKVLLATMKQEQGWAKNGRYNKLMGVGPGGQPSVLHPGRLSE</sequence>
<name>A0A5C1DHM2_9NEIS</name>
<dbReference type="KEGG" id="chrm:FYK34_07600"/>
<proteinExistence type="predicted"/>
<evidence type="ECO:0000313" key="1">
    <source>
        <dbReference type="EMBL" id="QEL55439.1"/>
    </source>
</evidence>
<reference evidence="1 2" key="1">
    <citation type="submission" date="2019-08" db="EMBL/GenBank/DDBJ databases">
        <title>Chromobacterium paludis, a novel bacterium isolated from a Maryland marsh pond.</title>
        <authorList>
            <person name="Blackburn M.B."/>
            <person name="Gundersen-Rindal D.E."/>
        </authorList>
    </citation>
    <scope>NUCLEOTIDE SEQUENCE [LARGE SCALE GENOMIC DNA]</scope>
    <source>
        <strain evidence="2">IIBBL 257-1</strain>
    </source>
</reference>